<dbReference type="RefSeq" id="WP_243467719.1">
    <property type="nucleotide sequence ID" value="NZ_BAVR01000062.1"/>
</dbReference>
<keyword evidence="3" id="KW-1185">Reference proteome</keyword>
<name>W4VA34_9FIRM</name>
<proteinExistence type="predicted"/>
<dbReference type="Pfam" id="PF09479">
    <property type="entry name" value="Flg_new"/>
    <property type="match status" value="6"/>
</dbReference>
<organism evidence="2 3">
    <name type="scientific">Acetivibrio straminisolvens JCM 21531</name>
    <dbReference type="NCBI Taxonomy" id="1294263"/>
    <lineage>
        <taxon>Bacteria</taxon>
        <taxon>Bacillati</taxon>
        <taxon>Bacillota</taxon>
        <taxon>Clostridia</taxon>
        <taxon>Eubacteriales</taxon>
        <taxon>Oscillospiraceae</taxon>
        <taxon>Acetivibrio</taxon>
    </lineage>
</organism>
<dbReference type="InterPro" id="IPR013378">
    <property type="entry name" value="InlB-like_B-rpt"/>
</dbReference>
<gene>
    <name evidence="2" type="ORF">JCM21531_3875</name>
</gene>
<comment type="caution">
    <text evidence="2">The sequence shown here is derived from an EMBL/GenBank/DDBJ whole genome shotgun (WGS) entry which is preliminary data.</text>
</comment>
<accession>W4VA34</accession>
<reference evidence="2" key="1">
    <citation type="journal article" date="2014" name="Genome Announc.">
        <title>Draft Genome Sequence of Clostridium straminisolvens Strain JCM 21531T, Isolated from a Cellulose-Degrading Bacterial Community.</title>
        <authorList>
            <person name="Yuki M."/>
            <person name="Oshima K."/>
            <person name="Suda W."/>
            <person name="Sakamoto M."/>
            <person name="Kitamura K."/>
            <person name="Iida T."/>
            <person name="Hattori M."/>
            <person name="Ohkuma M."/>
        </authorList>
    </citation>
    <scope>NUCLEOTIDE SEQUENCE [LARGE SCALE GENOMIC DNA]</scope>
    <source>
        <strain evidence="2">JCM 21531</strain>
    </source>
</reference>
<dbReference type="EMBL" id="BAVR01000062">
    <property type="protein sequence ID" value="GAE90280.1"/>
    <property type="molecule type" value="Genomic_DNA"/>
</dbReference>
<dbReference type="Proteomes" id="UP000019109">
    <property type="component" value="Unassembled WGS sequence"/>
</dbReference>
<evidence type="ECO:0000313" key="3">
    <source>
        <dbReference type="Proteomes" id="UP000019109"/>
    </source>
</evidence>
<evidence type="ECO:0000313" key="2">
    <source>
        <dbReference type="EMBL" id="GAE90280.1"/>
    </source>
</evidence>
<comment type="subcellular location">
    <subcellularLocation>
        <location evidence="1">Cell envelope</location>
    </subcellularLocation>
</comment>
<sequence length="903" mass="97833">MPKGNTTLYAKWTPSTVNYTVEHYQKALDGQYVLIETDKSQTGKVGEQTTAVAKNYTGFTAQAVKQQTIAADGSTFVAIYYDRNLYDLKFVYGNGSNDIVLKVPYGSAIVKPFDPTKEGYNFAGWNVAIPDVMPANALTFTANWTEKTDTPYIVKHFKQNLNGTYTLEQTEGKTGVTGELTNAAPRTYTGFTPQSFTQETILANGSTVVEIYYKRNINSLSWNVNGGNPLTGTFTQGNVMYGTPIDKPTTPTRTGYTFAGWYKDAGLTSALEENATMPDTDLTLTAKWNVNQYTITFNSNGGSAVAAITKDYGSVVTAPAQPTREGYNFAGWKLNGVEYTFTTMPAENITLIADWAVISNIPYKVEHYLEELDGSYPVTPNDTENLTGSNGATVTASPKGITGFTYDPGVSGTISSGAIALDGSLVLRLYYKRNSYNVTWNGNGGSVNTAGATTGSVKYGTTIYSPTNEPTKTGYTFNGWSGYAENMTMPAGNVTFTANWTINQYTITFDSNGGSDVANITQDYGTVVNAPTPPTKEGFKFAGWQLNGVDYTFTTMPAEHIELVVVWSDMQSYKVNFDANGGTVETSYKYVNEGETYGELPVPTNDDQFFLGWYTAKIGGTKVTSNTVVELTADQTLYACWADTGFTGEVSEEIELYVAGIRVTTENMNDILGDGSGSVQFDPSTMTTNINGYLYNVGTLHLNDAIISGYYSKNTYGTIINATIYCSKGLTIANKGFSIVENTFSDTNANVYGVTGVWAEYELVIEGTGTLTFNSGAGGSGFNSGIFAGSSGDYLHINGPTVKAFGGIAKAGGKSYGVLAANTSYIYAVKLKKGTLEAHGYDVAVFSAPEREGEVNYVITNGSYYGDYIIETIIGSTNYDGSEADYILYYEYRNYKYIYVENP</sequence>
<protein>
    <submittedName>
        <fullName evidence="2">Uncharacterized protein</fullName>
    </submittedName>
</protein>
<dbReference type="GO" id="GO:0030313">
    <property type="term" value="C:cell envelope"/>
    <property type="evidence" value="ECO:0007669"/>
    <property type="project" value="UniProtKB-SubCell"/>
</dbReference>
<dbReference type="AlphaFoldDB" id="W4VA34"/>
<evidence type="ECO:0000256" key="1">
    <source>
        <dbReference type="ARBA" id="ARBA00004196"/>
    </source>
</evidence>
<dbReference type="NCBIfam" id="TIGR02543">
    <property type="entry name" value="List_Bact_rpt"/>
    <property type="match status" value="2"/>
</dbReference>
<dbReference type="InterPro" id="IPR042229">
    <property type="entry name" value="Listeria/Bacterioides_rpt_sf"/>
</dbReference>
<dbReference type="STRING" id="1294263.JCM21531_3875"/>
<dbReference type="Gene3D" id="2.60.40.4270">
    <property type="entry name" value="Listeria-Bacteroides repeat domain"/>
    <property type="match status" value="6"/>
</dbReference>